<dbReference type="InterPro" id="IPR023575">
    <property type="entry name" value="Ribosomal_uS19_SF"/>
</dbReference>
<dbReference type="InterPro" id="IPR018260">
    <property type="entry name" value="Ribosomal_uL22_CS"/>
</dbReference>
<evidence type="ECO:0000313" key="11">
    <source>
        <dbReference type="EMBL" id="CAK9188750.1"/>
    </source>
</evidence>
<dbReference type="InterPro" id="IPR047867">
    <property type="entry name" value="Ribosomal_uL22_bac/org-type"/>
</dbReference>
<dbReference type="NCBIfam" id="TIGR01044">
    <property type="entry name" value="rplV_bact"/>
    <property type="match status" value="1"/>
</dbReference>
<gene>
    <name evidence="11" type="ORF">CSSPTR1EN2_LOCUS24038</name>
</gene>
<dbReference type="InterPro" id="IPR001063">
    <property type="entry name" value="Ribosomal_uL22"/>
</dbReference>
<reference evidence="11" key="1">
    <citation type="submission" date="2024-02" db="EMBL/GenBank/DDBJ databases">
        <authorList>
            <consortium name="ELIXIR-Norway"/>
            <consortium name="Elixir Norway"/>
        </authorList>
    </citation>
    <scope>NUCLEOTIDE SEQUENCE</scope>
</reference>
<accession>A0ABP0T6U9</accession>
<evidence type="ECO:0000256" key="5">
    <source>
        <dbReference type="ARBA" id="ARBA00022730"/>
    </source>
</evidence>
<evidence type="ECO:0000256" key="8">
    <source>
        <dbReference type="ARBA" id="ARBA00023274"/>
    </source>
</evidence>
<proteinExistence type="inferred from homology"/>
<dbReference type="HAMAP" id="MF_01331_B">
    <property type="entry name" value="Ribosomal_uL22_B"/>
    <property type="match status" value="1"/>
</dbReference>
<dbReference type="Gene3D" id="3.30.860.10">
    <property type="entry name" value="30s Ribosomal Protein S19, Chain A"/>
    <property type="match status" value="1"/>
</dbReference>
<dbReference type="PROSITE" id="PS00464">
    <property type="entry name" value="RIBOSOMAL_L22"/>
    <property type="match status" value="1"/>
</dbReference>
<evidence type="ECO:0000256" key="9">
    <source>
        <dbReference type="ARBA" id="ARBA00035285"/>
    </source>
</evidence>
<sequence>MIGHTIAVHNGREHLPIYITDRMEVTPKMRTTGSNSEEIRASAKYIRMSAHKARRVINQIRGCSYEQALMLLEFMPYRACHPILRLLSSAAANASRNSNLNKTNLIISEARVDGGTTLKRFQPRAQGRAYPIHKPTCHITITVKNG</sequence>
<evidence type="ECO:0000256" key="3">
    <source>
        <dbReference type="ARBA" id="ARBA00009451"/>
    </source>
</evidence>
<comment type="subcellular location">
    <subcellularLocation>
        <location evidence="1">Plastid</location>
    </subcellularLocation>
</comment>
<keyword evidence="12" id="KW-1185">Reference proteome</keyword>
<evidence type="ECO:0000313" key="12">
    <source>
        <dbReference type="Proteomes" id="UP001497512"/>
    </source>
</evidence>
<dbReference type="PANTHER" id="PTHR13501:SF10">
    <property type="entry name" value="LARGE RIBOSOMAL SUBUNIT PROTEIN UL22M"/>
    <property type="match status" value="1"/>
</dbReference>
<keyword evidence="6" id="KW-0694">RNA-binding</keyword>
<evidence type="ECO:0000256" key="2">
    <source>
        <dbReference type="ARBA" id="ARBA00007345"/>
    </source>
</evidence>
<comment type="similarity">
    <text evidence="2">Belongs to the universal ribosomal protein uS19 family.</text>
</comment>
<dbReference type="SUPFAM" id="SSF54570">
    <property type="entry name" value="Ribosomal protein S19"/>
    <property type="match status" value="1"/>
</dbReference>
<comment type="caution">
    <text evidence="11">The sequence shown here is derived from an EMBL/GenBank/DDBJ whole genome shotgun (WGS) entry which is preliminary data.</text>
</comment>
<dbReference type="Proteomes" id="UP001497512">
    <property type="component" value="Unassembled WGS sequence"/>
</dbReference>
<keyword evidence="5" id="KW-0699">rRNA-binding</keyword>
<dbReference type="CDD" id="cd00336">
    <property type="entry name" value="Ribosomal_L22"/>
    <property type="match status" value="1"/>
</dbReference>
<dbReference type="SUPFAM" id="SSF54843">
    <property type="entry name" value="Ribosomal protein L22"/>
    <property type="match status" value="1"/>
</dbReference>
<dbReference type="Pfam" id="PF00237">
    <property type="entry name" value="Ribosomal_L22"/>
    <property type="match status" value="1"/>
</dbReference>
<dbReference type="Gene3D" id="3.90.470.10">
    <property type="entry name" value="Ribosomal protein L22/L17"/>
    <property type="match status" value="1"/>
</dbReference>
<organism evidence="11 12">
    <name type="scientific">Sphagnum troendelagicum</name>
    <dbReference type="NCBI Taxonomy" id="128251"/>
    <lineage>
        <taxon>Eukaryota</taxon>
        <taxon>Viridiplantae</taxon>
        <taxon>Streptophyta</taxon>
        <taxon>Embryophyta</taxon>
        <taxon>Bryophyta</taxon>
        <taxon>Sphagnophytina</taxon>
        <taxon>Sphagnopsida</taxon>
        <taxon>Sphagnales</taxon>
        <taxon>Sphagnaceae</taxon>
        <taxon>Sphagnum</taxon>
    </lineage>
</organism>
<dbReference type="InterPro" id="IPR036394">
    <property type="entry name" value="Ribosomal_uL22_sf"/>
</dbReference>
<dbReference type="EMBL" id="CAXANX010000024">
    <property type="protein sequence ID" value="CAK9188750.1"/>
    <property type="molecule type" value="Genomic_DNA"/>
</dbReference>
<evidence type="ECO:0000256" key="10">
    <source>
        <dbReference type="RuleBase" id="RU004005"/>
    </source>
</evidence>
<comment type="similarity">
    <text evidence="3 10">Belongs to the universal ribosomal protein uL22 family.</text>
</comment>
<dbReference type="InterPro" id="IPR002222">
    <property type="entry name" value="Ribosomal_uS19"/>
</dbReference>
<keyword evidence="7 10" id="KW-0689">Ribosomal protein</keyword>
<dbReference type="PANTHER" id="PTHR13501">
    <property type="entry name" value="CHLOROPLAST 50S RIBOSOMAL PROTEIN L22-RELATED"/>
    <property type="match status" value="1"/>
</dbReference>
<keyword evidence="4" id="KW-0934">Plastid</keyword>
<dbReference type="Pfam" id="PF00203">
    <property type="entry name" value="Ribosomal_S19"/>
    <property type="match status" value="1"/>
</dbReference>
<keyword evidence="8 10" id="KW-0687">Ribonucleoprotein</keyword>
<protein>
    <recommendedName>
        <fullName evidence="9">Large ribosomal subunit protein uL22c</fullName>
    </recommendedName>
</protein>
<dbReference type="InterPro" id="IPR005727">
    <property type="entry name" value="Ribosomal_uL22_bac/chlpt-type"/>
</dbReference>
<name>A0ABP0T6U9_9BRYO</name>
<evidence type="ECO:0000256" key="7">
    <source>
        <dbReference type="ARBA" id="ARBA00022980"/>
    </source>
</evidence>
<evidence type="ECO:0000256" key="4">
    <source>
        <dbReference type="ARBA" id="ARBA00022640"/>
    </source>
</evidence>
<evidence type="ECO:0000256" key="1">
    <source>
        <dbReference type="ARBA" id="ARBA00004474"/>
    </source>
</evidence>
<evidence type="ECO:0000256" key="6">
    <source>
        <dbReference type="ARBA" id="ARBA00022884"/>
    </source>
</evidence>